<name>A0AAN8FD75_TRICO</name>
<comment type="caution">
    <text evidence="6">Lacks conserved residue(s) required for the propagation of feature annotation.</text>
</comment>
<keyword evidence="8" id="KW-1185">Reference proteome</keyword>
<dbReference type="EMBL" id="WIXE01014755">
    <property type="protein sequence ID" value="KAK5974034.1"/>
    <property type="molecule type" value="Genomic_DNA"/>
</dbReference>
<keyword evidence="3 6" id="KW-1133">Transmembrane helix</keyword>
<evidence type="ECO:0000256" key="5">
    <source>
        <dbReference type="ARBA" id="ARBA00034769"/>
    </source>
</evidence>
<keyword evidence="6" id="KW-0868">Chloride</keyword>
<comment type="function">
    <text evidence="6">Forms chloride channels.</text>
</comment>
<keyword evidence="4 6" id="KW-0472">Membrane</keyword>
<keyword evidence="2 6" id="KW-0812">Transmembrane</keyword>
<keyword evidence="6" id="KW-0406">Ion transport</keyword>
<accession>A0AAN8FD75</accession>
<feature type="transmembrane region" description="Helical" evidence="6">
    <location>
        <begin position="31"/>
        <end position="53"/>
    </location>
</feature>
<comment type="caution">
    <text evidence="7">The sequence shown here is derived from an EMBL/GenBank/DDBJ whole genome shotgun (WGS) entry which is preliminary data.</text>
</comment>
<comment type="similarity">
    <text evidence="5 6">Belongs to the anion channel-forming bestrophin (TC 1.A.46) family. Calcium-sensitive chloride channel subfamily.</text>
</comment>
<evidence type="ECO:0000313" key="7">
    <source>
        <dbReference type="EMBL" id="KAK5974034.1"/>
    </source>
</evidence>
<keyword evidence="6" id="KW-0813">Transport</keyword>
<reference evidence="7 8" key="1">
    <citation type="submission" date="2019-10" db="EMBL/GenBank/DDBJ databases">
        <title>Assembly and Annotation for the nematode Trichostrongylus colubriformis.</title>
        <authorList>
            <person name="Martin J."/>
        </authorList>
    </citation>
    <scope>NUCLEOTIDE SEQUENCE [LARGE SCALE GENOMIC DNA]</scope>
    <source>
        <strain evidence="7">G859</strain>
        <tissue evidence="7">Whole worm</tissue>
    </source>
</reference>
<dbReference type="Proteomes" id="UP001331761">
    <property type="component" value="Unassembled WGS sequence"/>
</dbReference>
<dbReference type="GO" id="GO:0034707">
    <property type="term" value="C:chloride channel complex"/>
    <property type="evidence" value="ECO:0007669"/>
    <property type="project" value="UniProtKB-KW"/>
</dbReference>
<protein>
    <recommendedName>
        <fullName evidence="6">Bestrophin homolog</fullName>
    </recommendedName>
</protein>
<keyword evidence="6" id="KW-0407">Ion channel</keyword>
<dbReference type="PANTHER" id="PTHR10736:SF9">
    <property type="entry name" value="BESTROPHIN HOMOLOG 1-RELATED"/>
    <property type="match status" value="1"/>
</dbReference>
<dbReference type="PANTHER" id="PTHR10736">
    <property type="entry name" value="BESTROPHIN"/>
    <property type="match status" value="1"/>
</dbReference>
<keyword evidence="6" id="KW-1003">Cell membrane</keyword>
<dbReference type="GO" id="GO:0005254">
    <property type="term" value="F:chloride channel activity"/>
    <property type="evidence" value="ECO:0007669"/>
    <property type="project" value="UniProtKB-KW"/>
</dbReference>
<gene>
    <name evidence="7" type="ORF">GCK32_002116</name>
</gene>
<evidence type="ECO:0000256" key="1">
    <source>
        <dbReference type="ARBA" id="ARBA00004370"/>
    </source>
</evidence>
<evidence type="ECO:0000256" key="2">
    <source>
        <dbReference type="ARBA" id="ARBA00022692"/>
    </source>
</evidence>
<comment type="subcellular location">
    <subcellularLocation>
        <location evidence="6">Cell membrane</location>
        <topology evidence="6">Multi-pass membrane protein</topology>
    </subcellularLocation>
    <subcellularLocation>
        <location evidence="1">Membrane</location>
    </subcellularLocation>
</comment>
<dbReference type="InterPro" id="IPR021134">
    <property type="entry name" value="Bestrophin-like"/>
</dbReference>
<sequence>MTVNYNRVVSTSKPWTFFKLLFKWKGSIWKAVYLELLFFLIIYEIISVFYRCVLNKSQQQKFEAVVRYFDARLTYIPLELVLGFFCTQVFNRWSKQYDCIGFIDNVGLMCALYVRGRCERARMYRRNILRYCELVQVLVFRDVSMRVRRRFPTLDTIVAAGFMLPHEKELFQTYQDSNDTPKYWIPANWALAMTYRAWKHGHIESDKYKVTLQEEIKKWRSNLEWIFNYDWVPLPLMYPQVVCLAVHLYFLVCILARQLIIVEHELKTEVDTYIPIMTSLQFVFYMGWMKVIEAVINPFGEDDDDFETNALIDRNITMGMMMVDQGYDRPPEVRRDPFWDGVRPLYSEESSRIPNNLPRGSVSHVKLASFVSEVIMMPHFRTKTRSEPAFSIAASIRRSVKVKDDERDTPRQHEKPMIFSRILIALKKFFRYIASFTTYLNFAKRQKKEIGKGQKDEKAPVETVEVGQAKSTSVCQPIPNTNTDPVSIAIPTESPVYNERYVG</sequence>
<dbReference type="InterPro" id="IPR000615">
    <property type="entry name" value="Bestrophin"/>
</dbReference>
<evidence type="ECO:0000256" key="3">
    <source>
        <dbReference type="ARBA" id="ARBA00022989"/>
    </source>
</evidence>
<organism evidence="7 8">
    <name type="scientific">Trichostrongylus colubriformis</name>
    <name type="common">Black scour worm</name>
    <dbReference type="NCBI Taxonomy" id="6319"/>
    <lineage>
        <taxon>Eukaryota</taxon>
        <taxon>Metazoa</taxon>
        <taxon>Ecdysozoa</taxon>
        <taxon>Nematoda</taxon>
        <taxon>Chromadorea</taxon>
        <taxon>Rhabditida</taxon>
        <taxon>Rhabditina</taxon>
        <taxon>Rhabditomorpha</taxon>
        <taxon>Strongyloidea</taxon>
        <taxon>Trichostrongylidae</taxon>
        <taxon>Trichostrongylus</taxon>
    </lineage>
</organism>
<proteinExistence type="inferred from homology"/>
<dbReference type="Pfam" id="PF01062">
    <property type="entry name" value="Bestrophin"/>
    <property type="match status" value="1"/>
</dbReference>
<keyword evidence="6" id="KW-0869">Chloride channel</keyword>
<evidence type="ECO:0000256" key="4">
    <source>
        <dbReference type="ARBA" id="ARBA00023136"/>
    </source>
</evidence>
<evidence type="ECO:0000256" key="6">
    <source>
        <dbReference type="RuleBase" id="RU363126"/>
    </source>
</evidence>
<evidence type="ECO:0000313" key="8">
    <source>
        <dbReference type="Proteomes" id="UP001331761"/>
    </source>
</evidence>
<dbReference type="AlphaFoldDB" id="A0AAN8FD75"/>
<dbReference type="GO" id="GO:0005886">
    <property type="term" value="C:plasma membrane"/>
    <property type="evidence" value="ECO:0007669"/>
    <property type="project" value="UniProtKB-SubCell"/>
</dbReference>